<dbReference type="Gene3D" id="3.40.640.10">
    <property type="entry name" value="Type I PLP-dependent aspartate aminotransferase-like (Major domain)"/>
    <property type="match status" value="1"/>
</dbReference>
<proteinExistence type="inferred from homology"/>
<organism evidence="4">
    <name type="scientific">Ignisphaera aggregans</name>
    <dbReference type="NCBI Taxonomy" id="334771"/>
    <lineage>
        <taxon>Archaea</taxon>
        <taxon>Thermoproteota</taxon>
        <taxon>Thermoprotei</taxon>
        <taxon>Desulfurococcales</taxon>
        <taxon>Desulfurococcaceae</taxon>
        <taxon>Ignisphaera</taxon>
    </lineage>
</organism>
<gene>
    <name evidence="4" type="ORF">ENV14_01005</name>
</gene>
<protein>
    <recommendedName>
        <fullName evidence="5">Cystathionine beta-lyase</fullName>
    </recommendedName>
</protein>
<dbReference type="GO" id="GO:0005737">
    <property type="term" value="C:cytoplasm"/>
    <property type="evidence" value="ECO:0007669"/>
    <property type="project" value="TreeGrafter"/>
</dbReference>
<evidence type="ECO:0008006" key="5">
    <source>
        <dbReference type="Google" id="ProtNLM"/>
    </source>
</evidence>
<reference evidence="4" key="1">
    <citation type="journal article" date="2020" name="mSystems">
        <title>Genome- and Community-Level Interaction Insights into Carbon Utilization and Element Cycling Functions of Hydrothermarchaeota in Hydrothermal Sediment.</title>
        <authorList>
            <person name="Zhou Z."/>
            <person name="Liu Y."/>
            <person name="Xu W."/>
            <person name="Pan J."/>
            <person name="Luo Z.H."/>
            <person name="Li M."/>
        </authorList>
    </citation>
    <scope>NUCLEOTIDE SEQUENCE [LARGE SCALE GENOMIC DNA]</scope>
    <source>
        <strain evidence="4">SpSt-732</strain>
    </source>
</reference>
<keyword evidence="3" id="KW-0663">Pyridoxal phosphate</keyword>
<evidence type="ECO:0000256" key="2">
    <source>
        <dbReference type="ARBA" id="ARBA00009077"/>
    </source>
</evidence>
<comment type="cofactor">
    <cofactor evidence="1">
        <name>pyridoxal 5'-phosphate</name>
        <dbReference type="ChEBI" id="CHEBI:597326"/>
    </cofactor>
</comment>
<dbReference type="AlphaFoldDB" id="A0A7C4FGN2"/>
<dbReference type="PANTHER" id="PTHR11808">
    <property type="entry name" value="TRANS-SULFURATION ENZYME FAMILY MEMBER"/>
    <property type="match status" value="1"/>
</dbReference>
<dbReference type="InterPro" id="IPR015424">
    <property type="entry name" value="PyrdxlP-dep_Trfase"/>
</dbReference>
<accession>A0A7C4FGN2</accession>
<comment type="similarity">
    <text evidence="2">Belongs to the trans-sulfuration enzymes family.</text>
</comment>
<dbReference type="GO" id="GO:0019346">
    <property type="term" value="P:transsulfuration"/>
    <property type="evidence" value="ECO:0007669"/>
    <property type="project" value="InterPro"/>
</dbReference>
<dbReference type="EMBL" id="DTFF01000010">
    <property type="protein sequence ID" value="HGI86968.1"/>
    <property type="molecule type" value="Genomic_DNA"/>
</dbReference>
<dbReference type="InterPro" id="IPR000277">
    <property type="entry name" value="Cys/Met-Metab_PyrdxlP-dep_enz"/>
</dbReference>
<sequence length="149" mass="16824">MTTVIIFIKENLKRCNCEKLDKTQLSENALVWLPTESTHGPHIQLIYLGVIYEYVDYEIGEAIFIDRGDYLQCDREENPTTRALERVIARLENVEETLASNSGMAAISNTLTHSLKSGGKVVVPMELYSSTLVLLNNTYPKFGIKVEKV</sequence>
<dbReference type="GO" id="GO:0004123">
    <property type="term" value="F:cystathionine gamma-lyase activity"/>
    <property type="evidence" value="ECO:0007669"/>
    <property type="project" value="TreeGrafter"/>
</dbReference>
<dbReference type="GO" id="GO:0019343">
    <property type="term" value="P:cysteine biosynthetic process via cystathionine"/>
    <property type="evidence" value="ECO:0007669"/>
    <property type="project" value="TreeGrafter"/>
</dbReference>
<name>A0A7C4FGN2_9CREN</name>
<evidence type="ECO:0000256" key="3">
    <source>
        <dbReference type="ARBA" id="ARBA00022898"/>
    </source>
</evidence>
<evidence type="ECO:0000313" key="4">
    <source>
        <dbReference type="EMBL" id="HGI86968.1"/>
    </source>
</evidence>
<dbReference type="InterPro" id="IPR015421">
    <property type="entry name" value="PyrdxlP-dep_Trfase_major"/>
</dbReference>
<comment type="caution">
    <text evidence="4">The sequence shown here is derived from an EMBL/GenBank/DDBJ whole genome shotgun (WGS) entry which is preliminary data.</text>
</comment>
<dbReference type="PANTHER" id="PTHR11808:SF15">
    <property type="entry name" value="CYSTATHIONINE GAMMA-LYASE"/>
    <property type="match status" value="1"/>
</dbReference>
<dbReference type="Pfam" id="PF01053">
    <property type="entry name" value="Cys_Met_Meta_PP"/>
    <property type="match status" value="1"/>
</dbReference>
<dbReference type="GO" id="GO:0030170">
    <property type="term" value="F:pyridoxal phosphate binding"/>
    <property type="evidence" value="ECO:0007669"/>
    <property type="project" value="InterPro"/>
</dbReference>
<evidence type="ECO:0000256" key="1">
    <source>
        <dbReference type="ARBA" id="ARBA00001933"/>
    </source>
</evidence>
<dbReference type="SUPFAM" id="SSF53383">
    <property type="entry name" value="PLP-dependent transferases"/>
    <property type="match status" value="1"/>
</dbReference>